<dbReference type="Proteomes" id="UP000321424">
    <property type="component" value="Unassembled WGS sequence"/>
</dbReference>
<dbReference type="InterPro" id="IPR036452">
    <property type="entry name" value="Ribo_hydro-like"/>
</dbReference>
<name>A0A511MHK0_9NOCA</name>
<dbReference type="GO" id="GO:0016799">
    <property type="term" value="F:hydrolase activity, hydrolyzing N-glycosyl compounds"/>
    <property type="evidence" value="ECO:0007669"/>
    <property type="project" value="InterPro"/>
</dbReference>
<dbReference type="SUPFAM" id="SSF53590">
    <property type="entry name" value="Nucleoside hydrolase"/>
    <property type="match status" value="1"/>
</dbReference>
<evidence type="ECO:0000313" key="3">
    <source>
        <dbReference type="Proteomes" id="UP000321424"/>
    </source>
</evidence>
<organism evidence="2 3">
    <name type="scientific">Nocardia ninae NBRC 108245</name>
    <dbReference type="NCBI Taxonomy" id="1210091"/>
    <lineage>
        <taxon>Bacteria</taxon>
        <taxon>Bacillati</taxon>
        <taxon>Actinomycetota</taxon>
        <taxon>Actinomycetes</taxon>
        <taxon>Mycobacteriales</taxon>
        <taxon>Nocardiaceae</taxon>
        <taxon>Nocardia</taxon>
    </lineage>
</organism>
<feature type="domain" description="Inosine/uridine-preferring nucleoside hydrolase" evidence="1">
    <location>
        <begin position="24"/>
        <end position="140"/>
    </location>
</feature>
<reference evidence="2 3" key="1">
    <citation type="submission" date="2019-07" db="EMBL/GenBank/DDBJ databases">
        <title>Whole genome shotgun sequence of Nocardia ninae NBRC 108245.</title>
        <authorList>
            <person name="Hosoyama A."/>
            <person name="Uohara A."/>
            <person name="Ohji S."/>
            <person name="Ichikawa N."/>
        </authorList>
    </citation>
    <scope>NUCLEOTIDE SEQUENCE [LARGE SCALE GENOMIC DNA]</scope>
    <source>
        <strain evidence="2 3">NBRC 108245</strain>
    </source>
</reference>
<evidence type="ECO:0000313" key="2">
    <source>
        <dbReference type="EMBL" id="GEM39921.1"/>
    </source>
</evidence>
<dbReference type="Gene3D" id="3.90.245.10">
    <property type="entry name" value="Ribonucleoside hydrolase-like"/>
    <property type="match status" value="1"/>
</dbReference>
<evidence type="ECO:0000259" key="1">
    <source>
        <dbReference type="Pfam" id="PF01156"/>
    </source>
</evidence>
<keyword evidence="3" id="KW-1185">Reference proteome</keyword>
<dbReference type="EMBL" id="BJXA01000030">
    <property type="protein sequence ID" value="GEM39921.1"/>
    <property type="molecule type" value="Genomic_DNA"/>
</dbReference>
<dbReference type="InterPro" id="IPR001910">
    <property type="entry name" value="Inosine/uridine_hydrolase_dom"/>
</dbReference>
<dbReference type="AlphaFoldDB" id="A0A511MHK0"/>
<gene>
    <name evidence="2" type="ORF">NN4_44400</name>
</gene>
<proteinExistence type="predicted"/>
<sequence>MTDLAYLLGADATHRYPLGLATRLRIMQMGGALHYRDPRRAEHNFRLDPGAVDEVLSRAEHVALVMSDHTFTPVIAIDADSPIYRLLAASPTPWAQLLIAHLDQWFSRFHPASMLHDPLALSAAVDLPFVTFQHREFRLEPDARMFVGPGYVAKLTTGVDYTGFLDWVHLTLRDGKPARPPGRECSLDCLTSLASESLRPAPPTQS</sequence>
<accession>A0A511MHK0</accession>
<dbReference type="Pfam" id="PF01156">
    <property type="entry name" value="IU_nuc_hydro"/>
    <property type="match status" value="1"/>
</dbReference>
<comment type="caution">
    <text evidence="2">The sequence shown here is derived from an EMBL/GenBank/DDBJ whole genome shotgun (WGS) entry which is preliminary data.</text>
</comment>
<protein>
    <recommendedName>
        <fullName evidence="1">Inosine/uridine-preferring nucleoside hydrolase domain-containing protein</fullName>
    </recommendedName>
</protein>